<name>A0A0J8G5B5_CLOCY</name>
<dbReference type="SMART" id="SM00283">
    <property type="entry name" value="MA"/>
    <property type="match status" value="1"/>
</dbReference>
<feature type="transmembrane region" description="Helical" evidence="4">
    <location>
        <begin position="319"/>
        <end position="341"/>
    </location>
</feature>
<dbReference type="OrthoDB" id="9762005at2"/>
<dbReference type="Gene3D" id="1.10.8.500">
    <property type="entry name" value="HAMP domain in histidine kinase"/>
    <property type="match status" value="1"/>
</dbReference>
<feature type="domain" description="Methyl-accepting transducer" evidence="5">
    <location>
        <begin position="417"/>
        <end position="675"/>
    </location>
</feature>
<dbReference type="InterPro" id="IPR004089">
    <property type="entry name" value="MCPsignal_dom"/>
</dbReference>
<evidence type="ECO:0000259" key="6">
    <source>
        <dbReference type="PROSITE" id="PS50885"/>
    </source>
</evidence>
<evidence type="ECO:0000256" key="4">
    <source>
        <dbReference type="SAM" id="Phobius"/>
    </source>
</evidence>
<organism evidence="7 8">
    <name type="scientific">Clostridium cylindrosporum DSM 605</name>
    <dbReference type="NCBI Taxonomy" id="1121307"/>
    <lineage>
        <taxon>Bacteria</taxon>
        <taxon>Bacillati</taxon>
        <taxon>Bacillota</taxon>
        <taxon>Clostridia</taxon>
        <taxon>Eubacteriales</taxon>
        <taxon>Clostridiaceae</taxon>
        <taxon>Clostridium</taxon>
    </lineage>
</organism>
<feature type="domain" description="HAMP" evidence="6">
    <location>
        <begin position="343"/>
        <end position="398"/>
    </location>
</feature>
<dbReference type="STRING" id="1121307.CLCY_5c00900"/>
<dbReference type="PANTHER" id="PTHR32089:SF112">
    <property type="entry name" value="LYSOZYME-LIKE PROTEIN-RELATED"/>
    <property type="match status" value="1"/>
</dbReference>
<dbReference type="RefSeq" id="WP_048569585.1">
    <property type="nucleotide sequence ID" value="NZ_LFVU01000004.1"/>
</dbReference>
<dbReference type="Pfam" id="PF22673">
    <property type="entry name" value="MCP-like_PDC_1"/>
    <property type="match status" value="1"/>
</dbReference>
<evidence type="ECO:0000313" key="8">
    <source>
        <dbReference type="Proteomes" id="UP000036756"/>
    </source>
</evidence>
<gene>
    <name evidence="7" type="ORF">CLCY_5c00900</name>
</gene>
<dbReference type="InterPro" id="IPR003660">
    <property type="entry name" value="HAMP_dom"/>
</dbReference>
<comment type="similarity">
    <text evidence="2">Belongs to the methyl-accepting chemotaxis (MCP) protein family.</text>
</comment>
<reference evidence="7 8" key="1">
    <citation type="submission" date="2015-06" db="EMBL/GenBank/DDBJ databases">
        <title>Draft genome sequence of the purine-degrading Clostridium cylindrosporum HC-1 (DSM 605).</title>
        <authorList>
            <person name="Poehlein A."/>
            <person name="Schiel-Bengelsdorf B."/>
            <person name="Bengelsdorf F."/>
            <person name="Daniel R."/>
            <person name="Duerre P."/>
        </authorList>
    </citation>
    <scope>NUCLEOTIDE SEQUENCE [LARGE SCALE GENOMIC DNA]</scope>
    <source>
        <strain evidence="7 8">DSM 605</strain>
    </source>
</reference>
<dbReference type="CDD" id="cd12913">
    <property type="entry name" value="PDC1_MCP_like"/>
    <property type="match status" value="1"/>
</dbReference>
<dbReference type="GO" id="GO:0007165">
    <property type="term" value="P:signal transduction"/>
    <property type="evidence" value="ECO:0007669"/>
    <property type="project" value="UniProtKB-KW"/>
</dbReference>
<keyword evidence="8" id="KW-1185">Reference proteome</keyword>
<protein>
    <submittedName>
        <fullName evidence="7">Putative methyl-accepting chemotaxis protein</fullName>
    </submittedName>
</protein>
<dbReference type="PANTHER" id="PTHR32089">
    <property type="entry name" value="METHYL-ACCEPTING CHEMOTAXIS PROTEIN MCPB"/>
    <property type="match status" value="1"/>
</dbReference>
<dbReference type="GO" id="GO:0016020">
    <property type="term" value="C:membrane"/>
    <property type="evidence" value="ECO:0007669"/>
    <property type="project" value="InterPro"/>
</dbReference>
<comment type="caution">
    <text evidence="7">The sequence shown here is derived from an EMBL/GenBank/DDBJ whole genome shotgun (WGS) entry which is preliminary data.</text>
</comment>
<dbReference type="PROSITE" id="PS50885">
    <property type="entry name" value="HAMP"/>
    <property type="match status" value="1"/>
</dbReference>
<keyword evidence="4" id="KW-1133">Transmembrane helix</keyword>
<evidence type="ECO:0000256" key="2">
    <source>
        <dbReference type="ARBA" id="ARBA00029447"/>
    </source>
</evidence>
<dbReference type="Proteomes" id="UP000036756">
    <property type="component" value="Unassembled WGS sequence"/>
</dbReference>
<dbReference type="Gene3D" id="1.10.287.950">
    <property type="entry name" value="Methyl-accepting chemotaxis protein"/>
    <property type="match status" value="1"/>
</dbReference>
<dbReference type="PROSITE" id="PS50111">
    <property type="entry name" value="CHEMOTAXIS_TRANSDUC_2"/>
    <property type="match status" value="1"/>
</dbReference>
<keyword evidence="1 3" id="KW-0807">Transducer</keyword>
<dbReference type="AlphaFoldDB" id="A0A0J8G5B5"/>
<sequence length="704" mass="77164">MFSLRKLSSKISLIVALLVLGVIVAISSIILIQVRRTALNDSKSYGREIANAYSKDIINKLNASAQSTLAMSSYMECSKINKNVPREEAIETLKRYLEKNNYLDGLYVVFEPNAYDGKDSAYINKVGHDSTGRFITYLSKGESSVTVEAITDYDDTSEENYYQIAKTTKKPFLMEPIKYEAGGKVSWITAVVVPIFDEDGNFIGITGGDISLDSFQKMIVEAKPLNGYASLVTDKGSVMAQGQLQDSVGKKLHEVLGTFGQADKAEKIVKGIIENKRVEYESNGSISIFTPIHIKGIEGQWGFGAYIPKESIYKGYNDILKGIIIISFVVIVISIILVFLVTKKIVKPIELSSRYMKRMGEADFTEYIPDALINRVDEIGVLGKSLLQMKENTRDTLNSFQKESNNVHDFANKAIQGINTLTTNIENVSAITQELSANIEQTAASAQEMSSSSMEVEKEVEEVATKIEEGNNLALEITVRAAKLKNEFMEAIKEGERIISETSGKLAEALDESKEVSKIQMLSESIMEITEQTNLLALNAAIEAARAGESGRGFAVVAEEIRKLAESSKGTVGEIQDITNKVTTSVQKLVDSSNSMLEFLNENVSVDYGKMIKAAQQYNKDAEVFAKISNGFTKSTEKILESIKETNSLVDGIASAATEGAMGTSDVANKVMDVLNEAENVKDICGQVVRSSEEISSSISKFKV</sequence>
<dbReference type="SMART" id="SM00304">
    <property type="entry name" value="HAMP"/>
    <property type="match status" value="1"/>
</dbReference>
<dbReference type="Pfam" id="PF00015">
    <property type="entry name" value="MCPsignal"/>
    <property type="match status" value="1"/>
</dbReference>
<keyword evidence="4" id="KW-0472">Membrane</keyword>
<feature type="transmembrane region" description="Helical" evidence="4">
    <location>
        <begin position="12"/>
        <end position="34"/>
    </location>
</feature>
<dbReference type="Gene3D" id="3.30.450.20">
    <property type="entry name" value="PAS domain"/>
    <property type="match status" value="2"/>
</dbReference>
<evidence type="ECO:0000313" key="7">
    <source>
        <dbReference type="EMBL" id="KMT22851.1"/>
    </source>
</evidence>
<accession>A0A0J8G5B5</accession>
<dbReference type="PATRIC" id="fig|1121307.3.peg.2024"/>
<dbReference type="EMBL" id="LFVU01000004">
    <property type="protein sequence ID" value="KMT22851.1"/>
    <property type="molecule type" value="Genomic_DNA"/>
</dbReference>
<dbReference type="SUPFAM" id="SSF58104">
    <property type="entry name" value="Methyl-accepting chemotaxis protein (MCP) signaling domain"/>
    <property type="match status" value="1"/>
</dbReference>
<dbReference type="CDD" id="cd06225">
    <property type="entry name" value="HAMP"/>
    <property type="match status" value="1"/>
</dbReference>
<evidence type="ECO:0000256" key="3">
    <source>
        <dbReference type="PROSITE-ProRule" id="PRU00284"/>
    </source>
</evidence>
<evidence type="ECO:0000259" key="5">
    <source>
        <dbReference type="PROSITE" id="PS50111"/>
    </source>
</evidence>
<proteinExistence type="inferred from homology"/>
<evidence type="ECO:0000256" key="1">
    <source>
        <dbReference type="ARBA" id="ARBA00023224"/>
    </source>
</evidence>
<keyword evidence="4" id="KW-0812">Transmembrane</keyword>